<dbReference type="AlphaFoldDB" id="A0A9W9Z4Q7"/>
<reference evidence="1" key="1">
    <citation type="submission" date="2023-01" db="EMBL/GenBank/DDBJ databases">
        <title>Genome assembly of the deep-sea coral Lophelia pertusa.</title>
        <authorList>
            <person name="Herrera S."/>
            <person name="Cordes E."/>
        </authorList>
    </citation>
    <scope>NUCLEOTIDE SEQUENCE</scope>
    <source>
        <strain evidence="1">USNM1676648</strain>
        <tissue evidence="1">Polyp</tissue>
    </source>
</reference>
<dbReference type="EMBL" id="MU826831">
    <property type="protein sequence ID" value="KAJ7373299.1"/>
    <property type="molecule type" value="Genomic_DNA"/>
</dbReference>
<organism evidence="1 2">
    <name type="scientific">Desmophyllum pertusum</name>
    <dbReference type="NCBI Taxonomy" id="174260"/>
    <lineage>
        <taxon>Eukaryota</taxon>
        <taxon>Metazoa</taxon>
        <taxon>Cnidaria</taxon>
        <taxon>Anthozoa</taxon>
        <taxon>Hexacorallia</taxon>
        <taxon>Scleractinia</taxon>
        <taxon>Caryophylliina</taxon>
        <taxon>Caryophylliidae</taxon>
        <taxon>Desmophyllum</taxon>
    </lineage>
</organism>
<keyword evidence="2" id="KW-1185">Reference proteome</keyword>
<sequence length="232" mass="25603">MQVDNEGMSCPICETLFTCTSMCSAPKEPSEAKRCSGVLSQESQDPIANNISVEAQLLVFEEYMDNGQGKDDAIIRTTLEVTFINEPAEDADGLTRELFSQGWKSILPLFFEGTNFHVPRVDPDCSEELFEILGRIASHGFVLTGFCPLGIAPASIIAIFDSDSLSEADLIYSFLYFLTEGERATAEKAMQRNKVCLDDILLDMLSVIMFTRSPLTQQDSVLCLSALRNVNS</sequence>
<dbReference type="GO" id="GO:0004842">
    <property type="term" value="F:ubiquitin-protein transferase activity"/>
    <property type="evidence" value="ECO:0007669"/>
    <property type="project" value="InterPro"/>
</dbReference>
<evidence type="ECO:0000313" key="1">
    <source>
        <dbReference type="EMBL" id="KAJ7373299.1"/>
    </source>
</evidence>
<dbReference type="Gene3D" id="3.90.1750.10">
    <property type="entry name" value="Hect, E3 ligase catalytic domains"/>
    <property type="match status" value="1"/>
</dbReference>
<dbReference type="Proteomes" id="UP001163046">
    <property type="component" value="Unassembled WGS sequence"/>
</dbReference>
<name>A0A9W9Z4Q7_9CNID</name>
<accession>A0A9W9Z4Q7</accession>
<dbReference type="OrthoDB" id="5989473at2759"/>
<proteinExistence type="predicted"/>
<protein>
    <submittedName>
        <fullName evidence="1">Uncharacterized protein</fullName>
    </submittedName>
</protein>
<comment type="caution">
    <text evidence="1">The sequence shown here is derived from an EMBL/GenBank/DDBJ whole genome shotgun (WGS) entry which is preliminary data.</text>
</comment>
<dbReference type="SUPFAM" id="SSF56204">
    <property type="entry name" value="Hect, E3 ligase catalytic domain"/>
    <property type="match status" value="1"/>
</dbReference>
<dbReference type="InterPro" id="IPR035983">
    <property type="entry name" value="Hect_E3_ubiquitin_ligase"/>
</dbReference>
<evidence type="ECO:0000313" key="2">
    <source>
        <dbReference type="Proteomes" id="UP001163046"/>
    </source>
</evidence>
<gene>
    <name evidence="1" type="ORF">OS493_012890</name>
</gene>